<comment type="caution">
    <text evidence="2">The sequence shown here is derived from an EMBL/GenBank/DDBJ whole genome shotgun (WGS) entry which is preliminary data.</text>
</comment>
<dbReference type="Proteomes" id="UP001231189">
    <property type="component" value="Unassembled WGS sequence"/>
</dbReference>
<sequence length="185" mass="20856">MTESQASATEIRVAEFMSQLDSSHTQGLHDLNFSVGDSYVAEDEEAEEEVTEVAATKEKGQKPNKRSANYSEEEDVALCHAWMNISLDASVGTDQCKEFFWQRIEEHYRNVVKIPSYRTQGSLSHRWGAILECCNQWSGAIETVNNSPPNDVPITQYMSCNKKCTSIATRRVATKILHCFIATRN</sequence>
<accession>A0AAD8W156</accession>
<proteinExistence type="predicted"/>
<organism evidence="2 3">
    <name type="scientific">Lolium multiflorum</name>
    <name type="common">Italian ryegrass</name>
    <name type="synonym">Lolium perenne subsp. multiflorum</name>
    <dbReference type="NCBI Taxonomy" id="4521"/>
    <lineage>
        <taxon>Eukaryota</taxon>
        <taxon>Viridiplantae</taxon>
        <taxon>Streptophyta</taxon>
        <taxon>Embryophyta</taxon>
        <taxon>Tracheophyta</taxon>
        <taxon>Spermatophyta</taxon>
        <taxon>Magnoliopsida</taxon>
        <taxon>Liliopsida</taxon>
        <taxon>Poales</taxon>
        <taxon>Poaceae</taxon>
        <taxon>BOP clade</taxon>
        <taxon>Pooideae</taxon>
        <taxon>Poodae</taxon>
        <taxon>Poeae</taxon>
        <taxon>Poeae Chloroplast Group 2 (Poeae type)</taxon>
        <taxon>Loliodinae</taxon>
        <taxon>Loliinae</taxon>
        <taxon>Lolium</taxon>
    </lineage>
</organism>
<protein>
    <recommendedName>
        <fullName evidence="4">No apical meristem-associated C-terminal domain-containing protein</fullName>
    </recommendedName>
</protein>
<evidence type="ECO:0000313" key="3">
    <source>
        <dbReference type="Proteomes" id="UP001231189"/>
    </source>
</evidence>
<feature type="region of interest" description="Disordered" evidence="1">
    <location>
        <begin position="42"/>
        <end position="68"/>
    </location>
</feature>
<keyword evidence="3" id="KW-1185">Reference proteome</keyword>
<evidence type="ECO:0000256" key="1">
    <source>
        <dbReference type="SAM" id="MobiDB-lite"/>
    </source>
</evidence>
<feature type="compositionally biased region" description="Acidic residues" evidence="1">
    <location>
        <begin position="42"/>
        <end position="51"/>
    </location>
</feature>
<dbReference type="PANTHER" id="PTHR45125">
    <property type="entry name" value="F21J9.4-RELATED"/>
    <property type="match status" value="1"/>
</dbReference>
<evidence type="ECO:0008006" key="4">
    <source>
        <dbReference type="Google" id="ProtNLM"/>
    </source>
</evidence>
<name>A0AAD8W156_LOLMU</name>
<dbReference type="PANTHER" id="PTHR45125:SF3">
    <property type="entry name" value="NO-APICAL-MERISTEM-ASSOCIATED CARBOXY-TERMINAL DOMAIN PROTEIN"/>
    <property type="match status" value="1"/>
</dbReference>
<reference evidence="2" key="1">
    <citation type="submission" date="2023-07" db="EMBL/GenBank/DDBJ databases">
        <title>A chromosome-level genome assembly of Lolium multiflorum.</title>
        <authorList>
            <person name="Chen Y."/>
            <person name="Copetti D."/>
            <person name="Kolliker R."/>
            <person name="Studer B."/>
        </authorList>
    </citation>
    <scope>NUCLEOTIDE SEQUENCE</scope>
    <source>
        <strain evidence="2">02402/16</strain>
        <tissue evidence="2">Leaf</tissue>
    </source>
</reference>
<dbReference type="EMBL" id="JAUUTY010000005">
    <property type="protein sequence ID" value="KAK1628666.1"/>
    <property type="molecule type" value="Genomic_DNA"/>
</dbReference>
<dbReference type="AlphaFoldDB" id="A0AAD8W156"/>
<gene>
    <name evidence="2" type="ORF">QYE76_002981</name>
</gene>
<evidence type="ECO:0000313" key="2">
    <source>
        <dbReference type="EMBL" id="KAK1628666.1"/>
    </source>
</evidence>